<dbReference type="Proteomes" id="UP000000263">
    <property type="component" value="Chromosome"/>
</dbReference>
<dbReference type="AlphaFoldDB" id="A7NR76"/>
<organism evidence="1 2">
    <name type="scientific">Roseiflexus castenholzii (strain DSM 13941 / HLO8)</name>
    <dbReference type="NCBI Taxonomy" id="383372"/>
    <lineage>
        <taxon>Bacteria</taxon>
        <taxon>Bacillati</taxon>
        <taxon>Chloroflexota</taxon>
        <taxon>Chloroflexia</taxon>
        <taxon>Chloroflexales</taxon>
        <taxon>Roseiflexineae</taxon>
        <taxon>Roseiflexaceae</taxon>
        <taxon>Roseiflexus</taxon>
    </lineage>
</organism>
<accession>A7NR76</accession>
<dbReference type="STRING" id="383372.Rcas_4039"/>
<dbReference type="KEGG" id="rca:Rcas_4039"/>
<name>A7NR76_ROSCS</name>
<evidence type="ECO:0000313" key="2">
    <source>
        <dbReference type="Proteomes" id="UP000000263"/>
    </source>
</evidence>
<dbReference type="RefSeq" id="WP_012122493.1">
    <property type="nucleotide sequence ID" value="NC_009767.1"/>
</dbReference>
<keyword evidence="2" id="KW-1185">Reference proteome</keyword>
<proteinExistence type="predicted"/>
<dbReference type="HOGENOM" id="CLU_2755328_0_0_0"/>
<reference evidence="1 2" key="1">
    <citation type="submission" date="2007-08" db="EMBL/GenBank/DDBJ databases">
        <title>Complete sequence of Roseiflexus castenholzii DSM 13941.</title>
        <authorList>
            <consortium name="US DOE Joint Genome Institute"/>
            <person name="Copeland A."/>
            <person name="Lucas S."/>
            <person name="Lapidus A."/>
            <person name="Barry K."/>
            <person name="Glavina del Rio T."/>
            <person name="Dalin E."/>
            <person name="Tice H."/>
            <person name="Pitluck S."/>
            <person name="Thompson L.S."/>
            <person name="Brettin T."/>
            <person name="Bruce D."/>
            <person name="Detter J.C."/>
            <person name="Han C."/>
            <person name="Tapia R."/>
            <person name="Schmutz J."/>
            <person name="Larimer F."/>
            <person name="Land M."/>
            <person name="Hauser L."/>
            <person name="Kyrpides N."/>
            <person name="Mikhailova N."/>
            <person name="Bryant D.A."/>
            <person name="Hanada S."/>
            <person name="Tsukatani Y."/>
            <person name="Richardson P."/>
        </authorList>
    </citation>
    <scope>NUCLEOTIDE SEQUENCE [LARGE SCALE GENOMIC DNA]</scope>
    <source>
        <strain evidence="2">DSM 13941 / HLO8</strain>
    </source>
</reference>
<dbReference type="EMBL" id="CP000804">
    <property type="protein sequence ID" value="ABU60072.1"/>
    <property type="molecule type" value="Genomic_DNA"/>
</dbReference>
<gene>
    <name evidence="1" type="ordered locus">Rcas_4039</name>
</gene>
<evidence type="ECO:0000313" key="1">
    <source>
        <dbReference type="EMBL" id="ABU60072.1"/>
    </source>
</evidence>
<dbReference type="OrthoDB" id="163899at2"/>
<sequence>MDDVHGWDETVVNPDHLPVHISGDYLLIEHTMHARSVYRRASDDRALHPHVSCVVYDGATYALAWIEEEG</sequence>
<protein>
    <submittedName>
        <fullName evidence="1">Uncharacterized protein</fullName>
    </submittedName>
</protein>